<evidence type="ECO:0000313" key="2">
    <source>
        <dbReference type="Proteomes" id="UP000266723"/>
    </source>
</evidence>
<accession>A0ABQ7EWI2</accession>
<reference evidence="1 2" key="1">
    <citation type="journal article" date="2020" name="BMC Genomics">
        <title>Intraspecific diversification of the crop wild relative Brassica cretica Lam. using demographic model selection.</title>
        <authorList>
            <person name="Kioukis A."/>
            <person name="Michalopoulou V.A."/>
            <person name="Briers L."/>
            <person name="Pirintsos S."/>
            <person name="Studholme D.J."/>
            <person name="Pavlidis P."/>
            <person name="Sarris P.F."/>
        </authorList>
    </citation>
    <scope>NUCLEOTIDE SEQUENCE [LARGE SCALE GENOMIC DNA]</scope>
    <source>
        <strain evidence="2">cv. PFS-1207/04</strain>
    </source>
</reference>
<gene>
    <name evidence="1" type="ORF">DY000_02046397</name>
</gene>
<sequence>MRHLPILLRMFSLFPISLLRRNYFISLITSVMLEKLLVFDLLLIPRVSMWAMGLLKLMNGEYLLDHKKFLDVSKLPPYHLQPKYNLAEKLCYEDYLRREILYEDETEERLYETSYEEDDPEGLDETPSFVEVFTEHLAFRAAKMKL</sequence>
<evidence type="ECO:0000313" key="1">
    <source>
        <dbReference type="EMBL" id="KAF3607904.1"/>
    </source>
</evidence>
<evidence type="ECO:0008006" key="3">
    <source>
        <dbReference type="Google" id="ProtNLM"/>
    </source>
</evidence>
<dbReference type="EMBL" id="QGKV02000297">
    <property type="protein sequence ID" value="KAF3607904.1"/>
    <property type="molecule type" value="Genomic_DNA"/>
</dbReference>
<organism evidence="1 2">
    <name type="scientific">Brassica cretica</name>
    <name type="common">Mustard</name>
    <dbReference type="NCBI Taxonomy" id="69181"/>
    <lineage>
        <taxon>Eukaryota</taxon>
        <taxon>Viridiplantae</taxon>
        <taxon>Streptophyta</taxon>
        <taxon>Embryophyta</taxon>
        <taxon>Tracheophyta</taxon>
        <taxon>Spermatophyta</taxon>
        <taxon>Magnoliopsida</taxon>
        <taxon>eudicotyledons</taxon>
        <taxon>Gunneridae</taxon>
        <taxon>Pentapetalae</taxon>
        <taxon>rosids</taxon>
        <taxon>malvids</taxon>
        <taxon>Brassicales</taxon>
        <taxon>Brassicaceae</taxon>
        <taxon>Brassiceae</taxon>
        <taxon>Brassica</taxon>
    </lineage>
</organism>
<proteinExistence type="predicted"/>
<protein>
    <recommendedName>
        <fullName evidence="3">PROCN domain-containing protein</fullName>
    </recommendedName>
</protein>
<comment type="caution">
    <text evidence="1">The sequence shown here is derived from an EMBL/GenBank/DDBJ whole genome shotgun (WGS) entry which is preliminary data.</text>
</comment>
<name>A0ABQ7EWI2_BRACR</name>
<dbReference type="Proteomes" id="UP000266723">
    <property type="component" value="Unassembled WGS sequence"/>
</dbReference>
<keyword evidence="2" id="KW-1185">Reference proteome</keyword>